<evidence type="ECO:0000313" key="8">
    <source>
        <dbReference type="Proteomes" id="UP000193200"/>
    </source>
</evidence>
<keyword evidence="5 6" id="KW-0949">S-adenosyl-L-methionine</keyword>
<dbReference type="InParanoid" id="A0A1Y5SE17"/>
<dbReference type="HAMAP" id="MF_00735">
    <property type="entry name" value="Methyltr_PrmA"/>
    <property type="match status" value="1"/>
</dbReference>
<comment type="function">
    <text evidence="6">Methylates ribosomal protein L11.</text>
</comment>
<reference evidence="7 8" key="1">
    <citation type="submission" date="2017-03" db="EMBL/GenBank/DDBJ databases">
        <authorList>
            <person name="Afonso C.L."/>
            <person name="Miller P.J."/>
            <person name="Scott M.A."/>
            <person name="Spackman E."/>
            <person name="Goraichik I."/>
            <person name="Dimitrov K.M."/>
            <person name="Suarez D.L."/>
            <person name="Swayne D.E."/>
        </authorList>
    </citation>
    <scope>NUCLEOTIDE SEQUENCE [LARGE SCALE GENOMIC DNA]</scope>
    <source>
        <strain evidence="7 8">CECT 7691</strain>
    </source>
</reference>
<evidence type="ECO:0000256" key="1">
    <source>
        <dbReference type="ARBA" id="ARBA00009741"/>
    </source>
</evidence>
<dbReference type="CDD" id="cd02440">
    <property type="entry name" value="AdoMet_MTases"/>
    <property type="match status" value="1"/>
</dbReference>
<dbReference type="GO" id="GO:0005737">
    <property type="term" value="C:cytoplasm"/>
    <property type="evidence" value="ECO:0007669"/>
    <property type="project" value="UniProtKB-SubCell"/>
</dbReference>
<dbReference type="RefSeq" id="WP_085882745.1">
    <property type="nucleotide sequence ID" value="NZ_FWFR01000001.1"/>
</dbReference>
<name>A0A1Y5SE17_9PROT</name>
<dbReference type="PANTHER" id="PTHR43648:SF1">
    <property type="entry name" value="ELECTRON TRANSFER FLAVOPROTEIN BETA SUBUNIT LYSINE METHYLTRANSFERASE"/>
    <property type="match status" value="1"/>
</dbReference>
<organism evidence="7 8">
    <name type="scientific">Oceanibacterium hippocampi</name>
    <dbReference type="NCBI Taxonomy" id="745714"/>
    <lineage>
        <taxon>Bacteria</taxon>
        <taxon>Pseudomonadati</taxon>
        <taxon>Pseudomonadota</taxon>
        <taxon>Alphaproteobacteria</taxon>
        <taxon>Sneathiellales</taxon>
        <taxon>Sneathiellaceae</taxon>
        <taxon>Oceanibacterium</taxon>
    </lineage>
</organism>
<evidence type="ECO:0000256" key="5">
    <source>
        <dbReference type="ARBA" id="ARBA00022691"/>
    </source>
</evidence>
<keyword evidence="7" id="KW-0687">Ribonucleoprotein</keyword>
<comment type="subcellular location">
    <subcellularLocation>
        <location evidence="6">Cytoplasm</location>
    </subcellularLocation>
</comment>
<evidence type="ECO:0000256" key="2">
    <source>
        <dbReference type="ARBA" id="ARBA00022490"/>
    </source>
</evidence>
<dbReference type="SUPFAM" id="SSF53335">
    <property type="entry name" value="S-adenosyl-L-methionine-dependent methyltransferases"/>
    <property type="match status" value="1"/>
</dbReference>
<dbReference type="Gene3D" id="3.40.50.150">
    <property type="entry name" value="Vaccinia Virus protein VP39"/>
    <property type="match status" value="1"/>
</dbReference>
<feature type="binding site" evidence="6">
    <location>
        <position position="156"/>
    </location>
    <ligand>
        <name>S-adenosyl-L-methionine</name>
        <dbReference type="ChEBI" id="CHEBI:59789"/>
    </ligand>
</feature>
<dbReference type="GO" id="GO:0016279">
    <property type="term" value="F:protein-lysine N-methyltransferase activity"/>
    <property type="evidence" value="ECO:0007669"/>
    <property type="project" value="RHEA"/>
</dbReference>
<keyword evidence="3 6" id="KW-0489">Methyltransferase</keyword>
<dbReference type="AlphaFoldDB" id="A0A1Y5SE17"/>
<accession>A0A1Y5SE17</accession>
<proteinExistence type="inferred from homology"/>
<dbReference type="Proteomes" id="UP000193200">
    <property type="component" value="Unassembled WGS sequence"/>
</dbReference>
<feature type="binding site" evidence="6">
    <location>
        <position position="178"/>
    </location>
    <ligand>
        <name>S-adenosyl-L-methionine</name>
        <dbReference type="ChEBI" id="CHEBI:59789"/>
    </ligand>
</feature>
<evidence type="ECO:0000256" key="6">
    <source>
        <dbReference type="HAMAP-Rule" id="MF_00735"/>
    </source>
</evidence>
<dbReference type="GO" id="GO:0005840">
    <property type="term" value="C:ribosome"/>
    <property type="evidence" value="ECO:0007669"/>
    <property type="project" value="UniProtKB-KW"/>
</dbReference>
<gene>
    <name evidence="6 7" type="primary">prmA</name>
    <name evidence="7" type="ORF">OCH7691_01539</name>
</gene>
<dbReference type="InterPro" id="IPR004498">
    <property type="entry name" value="Ribosomal_PrmA_MeTrfase"/>
</dbReference>
<evidence type="ECO:0000256" key="4">
    <source>
        <dbReference type="ARBA" id="ARBA00022679"/>
    </source>
</evidence>
<keyword evidence="7" id="KW-0689">Ribosomal protein</keyword>
<dbReference type="InterPro" id="IPR050078">
    <property type="entry name" value="Ribosomal_L11_MeTrfase_PrmA"/>
</dbReference>
<protein>
    <recommendedName>
        <fullName evidence="6">Ribosomal protein L11 methyltransferase</fullName>
        <shortName evidence="6">L11 Mtase</shortName>
        <ecNumber evidence="6">2.1.1.-</ecNumber>
    </recommendedName>
</protein>
<keyword evidence="4 6" id="KW-0808">Transferase</keyword>
<keyword evidence="2 6" id="KW-0963">Cytoplasm</keyword>
<evidence type="ECO:0000313" key="7">
    <source>
        <dbReference type="EMBL" id="SLN37519.1"/>
    </source>
</evidence>
<comment type="similarity">
    <text evidence="1 6">Belongs to the methyltransferase superfamily. PrmA family.</text>
</comment>
<dbReference type="InterPro" id="IPR029063">
    <property type="entry name" value="SAM-dependent_MTases_sf"/>
</dbReference>
<dbReference type="OrthoDB" id="9785995at2"/>
<feature type="binding site" evidence="6">
    <location>
        <position position="133"/>
    </location>
    <ligand>
        <name>S-adenosyl-L-methionine</name>
        <dbReference type="ChEBI" id="CHEBI:59789"/>
    </ligand>
</feature>
<dbReference type="EMBL" id="FWFR01000001">
    <property type="protein sequence ID" value="SLN37519.1"/>
    <property type="molecule type" value="Genomic_DNA"/>
</dbReference>
<comment type="catalytic activity">
    <reaction evidence="6">
        <text>L-lysyl-[protein] + 3 S-adenosyl-L-methionine = N(6),N(6),N(6)-trimethyl-L-lysyl-[protein] + 3 S-adenosyl-L-homocysteine + 3 H(+)</text>
        <dbReference type="Rhea" id="RHEA:54192"/>
        <dbReference type="Rhea" id="RHEA-COMP:9752"/>
        <dbReference type="Rhea" id="RHEA-COMP:13826"/>
        <dbReference type="ChEBI" id="CHEBI:15378"/>
        <dbReference type="ChEBI" id="CHEBI:29969"/>
        <dbReference type="ChEBI" id="CHEBI:57856"/>
        <dbReference type="ChEBI" id="CHEBI:59789"/>
        <dbReference type="ChEBI" id="CHEBI:61961"/>
    </reaction>
</comment>
<dbReference type="EC" id="2.1.1.-" evidence="6"/>
<dbReference type="Pfam" id="PF06325">
    <property type="entry name" value="PrmA"/>
    <property type="match status" value="1"/>
</dbReference>
<dbReference type="PANTHER" id="PTHR43648">
    <property type="entry name" value="ELECTRON TRANSFER FLAVOPROTEIN BETA SUBUNIT LYSINE METHYLTRANSFERASE"/>
    <property type="match status" value="1"/>
</dbReference>
<dbReference type="GO" id="GO:0032259">
    <property type="term" value="P:methylation"/>
    <property type="evidence" value="ECO:0007669"/>
    <property type="project" value="UniProtKB-KW"/>
</dbReference>
<sequence length="288" mass="31379">MPLSTRPENTTHELIVNGARLVIDRLGDFFDAFADAVVTRERAGEDSEWELRAYFETPPDAAALERLLDGLEYRIGPLTPQDWVSMSRAGLIPVQAGRYYLHGSHDPVSSNPGAVDLLIDAGQAFGTGHHQTTRGCLQALDRLFKEREFSRPYDLGCGSGVLAMAAAHVLRRPVMASDIDARSVAVAAGNARLNHLQRYLSLFVADGPAHPSIRAGGPYDLITANILARPLIRLAPAVAGLMAPGGRLVLAGLLDWQEAQVRSAYRLQGLRLVRRHRVGQWPTLVLGK</sequence>
<feature type="binding site" evidence="6">
    <location>
        <position position="225"/>
    </location>
    <ligand>
        <name>S-adenosyl-L-methionine</name>
        <dbReference type="ChEBI" id="CHEBI:59789"/>
    </ligand>
</feature>
<evidence type="ECO:0000256" key="3">
    <source>
        <dbReference type="ARBA" id="ARBA00022603"/>
    </source>
</evidence>
<keyword evidence="8" id="KW-1185">Reference proteome</keyword>
<dbReference type="FunCoup" id="A0A1Y5SE17">
    <property type="interactions" value="438"/>
</dbReference>